<feature type="non-terminal residue" evidence="1">
    <location>
        <position position="1"/>
    </location>
</feature>
<comment type="caution">
    <text evidence="1">The sequence shown here is derived from an EMBL/GenBank/DDBJ whole genome shotgun (WGS) entry which is preliminary data.</text>
</comment>
<dbReference type="SUPFAM" id="SSF101960">
    <property type="entry name" value="Stabilizer of iron transporter SufD"/>
    <property type="match status" value="1"/>
</dbReference>
<organism evidence="1 2">
    <name type="scientific">Dehalococcoides mccartyi</name>
    <dbReference type="NCBI Taxonomy" id="61435"/>
    <lineage>
        <taxon>Bacteria</taxon>
        <taxon>Bacillati</taxon>
        <taxon>Chloroflexota</taxon>
        <taxon>Dehalococcoidia</taxon>
        <taxon>Dehalococcoidales</taxon>
        <taxon>Dehalococcoidaceae</taxon>
        <taxon>Dehalococcoides</taxon>
    </lineage>
</organism>
<evidence type="ECO:0000313" key="1">
    <source>
        <dbReference type="EMBL" id="PKH47695.1"/>
    </source>
</evidence>
<reference evidence="1 2" key="1">
    <citation type="journal article" date="2017" name="FEMS Microbiol. Ecol.">
        <title>Reconstructed genomes of novel Dehalococcoides mccartyi strains from 1,2,3,4-tetrachlorodibenzo-p-dioxin-dechlorinating enrichment cultures reveal divergent reductive dehalogenase gene profiles.</title>
        <authorList>
            <person name="Dam H.T."/>
            <person name="Vollmers J."/>
            <person name="Kaster A.K."/>
            <person name="Haggblom M.M."/>
        </authorList>
    </citation>
    <scope>NUCLEOTIDE SEQUENCE [LARGE SCALE GENOMIC DNA]</scope>
    <source>
        <strain evidence="1 2">H1-3-2.001</strain>
    </source>
</reference>
<gene>
    <name evidence="1" type="ORF">CVH13_00301</name>
</gene>
<dbReference type="EMBL" id="PHFD01000093">
    <property type="protein sequence ID" value="PKH47695.1"/>
    <property type="molecule type" value="Genomic_DNA"/>
</dbReference>
<proteinExistence type="predicted"/>
<name>A0A2J1DZY9_9CHLR</name>
<accession>A0A2J1DZY9</accession>
<dbReference type="Proteomes" id="UP000233649">
    <property type="component" value="Unassembled WGS sequence"/>
</dbReference>
<evidence type="ECO:0000313" key="2">
    <source>
        <dbReference type="Proteomes" id="UP000233649"/>
    </source>
</evidence>
<sequence>RGLNKDEATAAIVRGFLNVDIEGLPPLLKEEMDKAIKLGDQEGM</sequence>
<dbReference type="AlphaFoldDB" id="A0A2J1DZY9"/>
<protein>
    <submittedName>
        <fullName evidence="1">Cysteine desulfurase activator SufB</fullName>
    </submittedName>
</protein>
<dbReference type="InterPro" id="IPR037284">
    <property type="entry name" value="SUF_FeS_clus_asmbl_SufBD_sf"/>
</dbReference>